<dbReference type="AlphaFoldDB" id="A0AAD4PHH1"/>
<dbReference type="InterPro" id="IPR015897">
    <property type="entry name" value="CHK_kinase-like"/>
</dbReference>
<comment type="caution">
    <text evidence="2">The sequence shown here is derived from an EMBL/GenBank/DDBJ whole genome shotgun (WGS) entry which is preliminary data.</text>
</comment>
<protein>
    <recommendedName>
        <fullName evidence="1">CHK kinase-like domain-containing protein</fullName>
    </recommendedName>
</protein>
<sequence>KMSATSESNNQTSSNVPDWVNAELFIDVLKESVTGFAKIKSFRVKNGSTAGENYATIMLRVFIDVELQDGKEKSVQYMLKLPHLTEFVQKMLENNNIFEAEFKMYKEFVPEMEELYRNAGVEVKFGPKSYELKGAKTDYILLEDLTPRGFKNANRLEGLDKAHCESALQKLAQWHAASAVRVATKGDYPKEFIVGIFKEENRAMMVEMQKSISEKFIAGCKTYKGNEKYIEQVVNIISIHYLIEGMFNMGKVDPLGFNVLNHGDFWSNNMMFSYDAFGKIRSTCLIDFQMSQYCSVTKDLYYFLLSSTKFEDKLTKFDYYIKFYHENLVKNLKLLKYSKSIPTLTEIHMSLFRYGFLGYLTAVGVMSVVLLEPTEDANLENFLNDDKGTDELKSSLTTNARYRKHIEIILPWLLNRGALEIN</sequence>
<evidence type="ECO:0000313" key="3">
    <source>
        <dbReference type="Proteomes" id="UP001200034"/>
    </source>
</evidence>
<proteinExistence type="predicted"/>
<dbReference type="PANTHER" id="PTHR11012">
    <property type="entry name" value="PROTEIN KINASE-LIKE DOMAIN-CONTAINING"/>
    <property type="match status" value="1"/>
</dbReference>
<dbReference type="SUPFAM" id="SSF56112">
    <property type="entry name" value="Protein kinase-like (PK-like)"/>
    <property type="match status" value="1"/>
</dbReference>
<dbReference type="Gene3D" id="3.90.1200.10">
    <property type="match status" value="1"/>
</dbReference>
<keyword evidence="3" id="KW-1185">Reference proteome</keyword>
<reference evidence="2" key="1">
    <citation type="journal article" date="2021" name="Mol. Ecol. Resour.">
        <title>Phylogenomic analyses of the genus Drosophila reveals genomic signals of climate adaptation.</title>
        <authorList>
            <person name="Li F."/>
            <person name="Rane R.V."/>
            <person name="Luria V."/>
            <person name="Xiong Z."/>
            <person name="Chen J."/>
            <person name="Li Z."/>
            <person name="Catullo R.A."/>
            <person name="Griffin P.C."/>
            <person name="Schiffer M."/>
            <person name="Pearce S."/>
            <person name="Lee S.F."/>
            <person name="McElroy K."/>
            <person name="Stocker A."/>
            <person name="Shirriffs J."/>
            <person name="Cockerell F."/>
            <person name="Coppin C."/>
            <person name="Sgro C.M."/>
            <person name="Karger A."/>
            <person name="Cain J.W."/>
            <person name="Weber J.A."/>
            <person name="Santpere G."/>
            <person name="Kirschner M.W."/>
            <person name="Hoffmann A.A."/>
            <person name="Oakeshott J.G."/>
            <person name="Zhang G."/>
        </authorList>
    </citation>
    <scope>NUCLEOTIDE SEQUENCE</scope>
    <source>
        <strain evidence="2">BGI-SZ-2011g</strain>
    </source>
</reference>
<gene>
    <name evidence="2" type="ORF">KR093_003630</name>
</gene>
<dbReference type="EMBL" id="JAJJHW010003409">
    <property type="protein sequence ID" value="KAH8358977.1"/>
    <property type="molecule type" value="Genomic_DNA"/>
</dbReference>
<name>A0AAD4PHH1_9MUSC</name>
<feature type="domain" description="CHK kinase-like" evidence="1">
    <location>
        <begin position="140"/>
        <end position="334"/>
    </location>
</feature>
<evidence type="ECO:0000259" key="1">
    <source>
        <dbReference type="SMART" id="SM00587"/>
    </source>
</evidence>
<evidence type="ECO:0000313" key="2">
    <source>
        <dbReference type="EMBL" id="KAH8358977.1"/>
    </source>
</evidence>
<dbReference type="InterPro" id="IPR004119">
    <property type="entry name" value="EcKL"/>
</dbReference>
<feature type="non-terminal residue" evidence="2">
    <location>
        <position position="1"/>
    </location>
</feature>
<dbReference type="InterPro" id="IPR011009">
    <property type="entry name" value="Kinase-like_dom_sf"/>
</dbReference>
<dbReference type="Proteomes" id="UP001200034">
    <property type="component" value="Unassembled WGS sequence"/>
</dbReference>
<dbReference type="SMART" id="SM00587">
    <property type="entry name" value="CHK"/>
    <property type="match status" value="1"/>
</dbReference>
<accession>A0AAD4PHH1</accession>
<dbReference type="PANTHER" id="PTHR11012:SF6">
    <property type="entry name" value="CHK DOMAIN OV1-RELATED"/>
    <property type="match status" value="1"/>
</dbReference>
<organism evidence="2 3">
    <name type="scientific">Drosophila rubida</name>
    <dbReference type="NCBI Taxonomy" id="30044"/>
    <lineage>
        <taxon>Eukaryota</taxon>
        <taxon>Metazoa</taxon>
        <taxon>Ecdysozoa</taxon>
        <taxon>Arthropoda</taxon>
        <taxon>Hexapoda</taxon>
        <taxon>Insecta</taxon>
        <taxon>Pterygota</taxon>
        <taxon>Neoptera</taxon>
        <taxon>Endopterygota</taxon>
        <taxon>Diptera</taxon>
        <taxon>Brachycera</taxon>
        <taxon>Muscomorpha</taxon>
        <taxon>Ephydroidea</taxon>
        <taxon>Drosophilidae</taxon>
        <taxon>Drosophila</taxon>
    </lineage>
</organism>
<dbReference type="Pfam" id="PF02958">
    <property type="entry name" value="EcKL"/>
    <property type="match status" value="1"/>
</dbReference>